<dbReference type="PROSITE" id="PS00010">
    <property type="entry name" value="ASX_HYDROXYL"/>
    <property type="match status" value="3"/>
</dbReference>
<keyword evidence="2" id="KW-0732">Signal</keyword>
<dbReference type="PRINTS" id="PR00011">
    <property type="entry name" value="EGFLAMININ"/>
</dbReference>
<dbReference type="PROSITE" id="PS50026">
    <property type="entry name" value="EGF_3"/>
    <property type="match status" value="3"/>
</dbReference>
<feature type="region of interest" description="Disordered" evidence="7">
    <location>
        <begin position="1358"/>
        <end position="1395"/>
    </location>
</feature>
<feature type="domain" description="CUB" evidence="8">
    <location>
        <begin position="1067"/>
        <end position="1179"/>
    </location>
</feature>
<evidence type="ECO:0000259" key="9">
    <source>
        <dbReference type="PROSITE" id="PS50026"/>
    </source>
</evidence>
<dbReference type="PANTHER" id="PTHR24251">
    <property type="entry name" value="OVOCHYMASE-RELATED"/>
    <property type="match status" value="1"/>
</dbReference>
<feature type="domain" description="CUB" evidence="8">
    <location>
        <begin position="555"/>
        <end position="679"/>
    </location>
</feature>
<reference evidence="10 11" key="1">
    <citation type="submission" date="2018-04" db="EMBL/GenBank/DDBJ databases">
        <title>The genome of golden apple snail Pomacea canaliculata provides insight into stress tolerance and invasive adaptation.</title>
        <authorList>
            <person name="Liu C."/>
            <person name="Liu B."/>
            <person name="Ren Y."/>
            <person name="Zhang Y."/>
            <person name="Wang H."/>
            <person name="Li S."/>
            <person name="Jiang F."/>
            <person name="Yin L."/>
            <person name="Zhang G."/>
            <person name="Qian W."/>
            <person name="Fan W."/>
        </authorList>
    </citation>
    <scope>NUCLEOTIDE SEQUENCE [LARGE SCALE GENOMIC DNA]</scope>
    <source>
        <strain evidence="10">SZHN2017</strain>
        <tissue evidence="10">Muscle</tissue>
    </source>
</reference>
<dbReference type="Pfam" id="PF07645">
    <property type="entry name" value="EGF_CA"/>
    <property type="match status" value="3"/>
</dbReference>
<dbReference type="GO" id="GO:0005509">
    <property type="term" value="F:calcium ion binding"/>
    <property type="evidence" value="ECO:0007669"/>
    <property type="project" value="InterPro"/>
</dbReference>
<comment type="caution">
    <text evidence="10">The sequence shown here is derived from an EMBL/GenBank/DDBJ whole genome shotgun (WGS) entry which is preliminary data.</text>
</comment>
<evidence type="ECO:0000313" key="11">
    <source>
        <dbReference type="Proteomes" id="UP000245119"/>
    </source>
</evidence>
<dbReference type="FunFam" id="2.60.120.290:FF:000013">
    <property type="entry name" value="Membrane frizzled-related protein"/>
    <property type="match status" value="1"/>
</dbReference>
<dbReference type="InterPro" id="IPR000859">
    <property type="entry name" value="CUB_dom"/>
</dbReference>
<dbReference type="Gene3D" id="2.60.120.290">
    <property type="entry name" value="Spermadhesin, CUB domain"/>
    <property type="match status" value="6"/>
</dbReference>
<evidence type="ECO:0000256" key="7">
    <source>
        <dbReference type="SAM" id="MobiDB-lite"/>
    </source>
</evidence>
<feature type="disulfide bond" evidence="5">
    <location>
        <begin position="936"/>
        <end position="963"/>
    </location>
</feature>
<dbReference type="STRING" id="400727.A0A2T7PR68"/>
<dbReference type="PROSITE" id="PS01186">
    <property type="entry name" value="EGF_2"/>
    <property type="match status" value="2"/>
</dbReference>
<dbReference type="Proteomes" id="UP000245119">
    <property type="component" value="Linkage Group LG2"/>
</dbReference>
<keyword evidence="11" id="KW-1185">Reference proteome</keyword>
<dbReference type="InterPro" id="IPR000152">
    <property type="entry name" value="EGF-type_Asp/Asn_hydroxyl_site"/>
</dbReference>
<dbReference type="SMART" id="SM00180">
    <property type="entry name" value="EGF_Lam"/>
    <property type="match status" value="2"/>
</dbReference>
<dbReference type="CDD" id="cd00041">
    <property type="entry name" value="CUB"/>
    <property type="match status" value="6"/>
</dbReference>
<proteinExistence type="predicted"/>
<evidence type="ECO:0000256" key="5">
    <source>
        <dbReference type="PROSITE-ProRule" id="PRU00059"/>
    </source>
</evidence>
<keyword evidence="4 5" id="KW-1015">Disulfide bond</keyword>
<dbReference type="InterPro" id="IPR049883">
    <property type="entry name" value="NOTCH1_EGF-like"/>
</dbReference>
<dbReference type="CDD" id="cd00055">
    <property type="entry name" value="EGF_Lam"/>
    <property type="match status" value="2"/>
</dbReference>
<dbReference type="PROSITE" id="PS01180">
    <property type="entry name" value="CUB"/>
    <property type="match status" value="6"/>
</dbReference>
<dbReference type="InterPro" id="IPR002049">
    <property type="entry name" value="LE_dom"/>
</dbReference>
<accession>A0A2T7PR68</accession>
<evidence type="ECO:0000259" key="8">
    <source>
        <dbReference type="PROSITE" id="PS01180"/>
    </source>
</evidence>
<evidence type="ECO:0000256" key="3">
    <source>
        <dbReference type="ARBA" id="ARBA00022737"/>
    </source>
</evidence>
<dbReference type="InterPro" id="IPR035914">
    <property type="entry name" value="Sperma_CUB_dom_sf"/>
</dbReference>
<evidence type="ECO:0000256" key="6">
    <source>
        <dbReference type="PROSITE-ProRule" id="PRU00076"/>
    </source>
</evidence>
<organism evidence="10 11">
    <name type="scientific">Pomacea canaliculata</name>
    <name type="common">Golden apple snail</name>
    <dbReference type="NCBI Taxonomy" id="400727"/>
    <lineage>
        <taxon>Eukaryota</taxon>
        <taxon>Metazoa</taxon>
        <taxon>Spiralia</taxon>
        <taxon>Lophotrochozoa</taxon>
        <taxon>Mollusca</taxon>
        <taxon>Gastropoda</taxon>
        <taxon>Caenogastropoda</taxon>
        <taxon>Architaenioglossa</taxon>
        <taxon>Ampullarioidea</taxon>
        <taxon>Ampullariidae</taxon>
        <taxon>Pomacea</taxon>
    </lineage>
</organism>
<feature type="domain" description="CUB" evidence="8">
    <location>
        <begin position="688"/>
        <end position="809"/>
    </location>
</feature>
<dbReference type="SUPFAM" id="SSF57184">
    <property type="entry name" value="Growth factor receptor domain"/>
    <property type="match status" value="2"/>
</dbReference>
<dbReference type="Gene3D" id="2.10.25.10">
    <property type="entry name" value="Laminin"/>
    <property type="match status" value="2"/>
</dbReference>
<evidence type="ECO:0000256" key="2">
    <source>
        <dbReference type="ARBA" id="ARBA00022729"/>
    </source>
</evidence>
<dbReference type="Pfam" id="PF00431">
    <property type="entry name" value="CUB"/>
    <property type="match status" value="6"/>
</dbReference>
<dbReference type="SMART" id="SM00181">
    <property type="entry name" value="EGF"/>
    <property type="match status" value="5"/>
</dbReference>
<feature type="compositionally biased region" description="Gly residues" evidence="7">
    <location>
        <begin position="1375"/>
        <end position="1386"/>
    </location>
</feature>
<evidence type="ECO:0000313" key="10">
    <source>
        <dbReference type="EMBL" id="PVD35921.1"/>
    </source>
</evidence>
<dbReference type="CDD" id="cd00054">
    <property type="entry name" value="EGF_CA"/>
    <property type="match status" value="3"/>
</dbReference>
<dbReference type="FunFam" id="2.10.25.10:FF:000119">
    <property type="entry name" value="vitamin K-dependent protein S"/>
    <property type="match status" value="1"/>
</dbReference>
<protein>
    <recommendedName>
        <fullName evidence="12">Cubilin</fullName>
    </recommendedName>
</protein>
<feature type="domain" description="EGF-like" evidence="9">
    <location>
        <begin position="55"/>
        <end position="95"/>
    </location>
</feature>
<dbReference type="EMBL" id="PZQS01000002">
    <property type="protein sequence ID" value="PVD35921.1"/>
    <property type="molecule type" value="Genomic_DNA"/>
</dbReference>
<dbReference type="OrthoDB" id="5966313at2759"/>
<dbReference type="InterPro" id="IPR001881">
    <property type="entry name" value="EGF-like_Ca-bd_dom"/>
</dbReference>
<dbReference type="SUPFAM" id="SSF49854">
    <property type="entry name" value="Spermadhesin, CUB domain"/>
    <property type="match status" value="6"/>
</dbReference>
<gene>
    <name evidence="10" type="ORF">C0Q70_02890</name>
</gene>
<dbReference type="InterPro" id="IPR009030">
    <property type="entry name" value="Growth_fac_rcpt_cys_sf"/>
</dbReference>
<feature type="domain" description="EGF-like" evidence="9">
    <location>
        <begin position="184"/>
        <end position="222"/>
    </location>
</feature>
<feature type="domain" description="CUB" evidence="8">
    <location>
        <begin position="936"/>
        <end position="1058"/>
    </location>
</feature>
<dbReference type="InterPro" id="IPR018097">
    <property type="entry name" value="EGF_Ca-bd_CS"/>
</dbReference>
<dbReference type="SMART" id="SM00042">
    <property type="entry name" value="CUB"/>
    <property type="match status" value="6"/>
</dbReference>
<feature type="domain" description="CUB" evidence="8">
    <location>
        <begin position="810"/>
        <end position="932"/>
    </location>
</feature>
<dbReference type="FunFam" id="2.60.120.290:FF:000005">
    <property type="entry name" value="Procollagen C-endopeptidase enhancer 1"/>
    <property type="match status" value="1"/>
</dbReference>
<evidence type="ECO:0008006" key="12">
    <source>
        <dbReference type="Google" id="ProtNLM"/>
    </source>
</evidence>
<dbReference type="Gene3D" id="2.170.300.10">
    <property type="entry name" value="Tie2 ligand-binding domain superfamily"/>
    <property type="match status" value="2"/>
</dbReference>
<evidence type="ECO:0000256" key="4">
    <source>
        <dbReference type="ARBA" id="ARBA00023157"/>
    </source>
</evidence>
<evidence type="ECO:0000256" key="1">
    <source>
        <dbReference type="ARBA" id="ARBA00022536"/>
    </source>
</evidence>
<comment type="caution">
    <text evidence="6">Lacks conserved residue(s) required for the propagation of feature annotation.</text>
</comment>
<feature type="domain" description="EGF-like" evidence="9">
    <location>
        <begin position="140"/>
        <end position="183"/>
    </location>
</feature>
<sequence>MESSDSRQYECPDNTYGTNCTNECTCNRQNTQSCNKTTGVCTCKGGWTGSTCDTDVDECTAGSVTCPGNSVCINLPGTYLCSCYSGFFKSNQTCLECAEGFYGASCTSACSCSVNTVSCNKTTGSCTCKAGWTGTRCDTDVNECALGVNSCTGSHVVCVNVDGGYRCDCSSGYTYNTSASTCSDTDECSNNLDDCLQVCTNTDGSYTCSCASDYWGTGNDCTELTKVPATLVVDIPIPASELANPYSVKYEGWKQMTAGAVEELSHAPSHIRVFQVQLMSNIRAGSLIVECQFVLDDHTYLTAVSDLISSLADLAFTSITIGNYSGNVVITVKGTSASSSSLCTVYDLVSQCPSGEQCQVEDSKPVCKPSPKDDECEIVLRPSSIGILSHVFTHEVQRQMPEPEKTSVSTDGANYINGINASAGFGFQARVSKVPKCGSTDIRLHENSPFQMYYSQNEPVHGRCEWTLTAEQGLAIVMIGYISYNDINVNQQFKMYRGRTKDNSSLITISKSRYNEIAIDEASNIILIEYIANETSYFYVYVTFMAYNRTQNSTCGSATYNSSVEGVINLYTDGLSNINGYYRNGICTWTIEAQEGEVIQLEVTYFYIQSATPGCNDSARSYLEVYDGSQTEDRLLVRACSFDPLVPVTSKTRRLVVVLTLDEEFGFTRASFTARYKSFNNSAILRDCGGDIYGDEGVVSSPNYPANYDNLRDCEWRITVEDSFNIRVDIHDLDIRPYNYGYYCAGDSLLFTGAYPFGYSTGLYYRVCGTYYGYYRGPPIYSTNNSLTMRFVSDWENTGRGFNASWRKACDMILQTSNGWIKSPRFPTGYPNNLNCSYILQTPNNQPGYFITFTFNSFDLQEPDSKGSCIYDYLELVQVPSYNPGYFITPNAKVFCGRGPTQSLTTYFPTTIHFVTDGSITKGGFNISFIQTMAGCGESLYMGEKGFVTSPNYPGTFPRLINCTTTIRVEPGHNITLTFQSFFLGNYLANVNGSNCWWRAGGVLEVYDRISSQSVLTGTYCGYSSPQPITSTSNELTLVFRCTYNDYATGFNATYISTLALTAFRDCGGQLNGTNGEIISPRYPDLYPANAVCEWIITGDTGDRVRLSFVDFHLQDTISCQLDSLEMRDGSSVYSPRLDRVCGDAIPQEVTSTGNIMLVRFVTDGEMTYRGFKASWTSVCEETYRTTEGIIQSPSYPNSYPRRKQCTYFIEQREGYVFELTFTNFSLGDVRGSCSKNYVEVRDGGFDTSPLLGSRYCGGDLPPVLTSSQSLMWIRKSGIGRYGMQIYELGDRYSADQVCQDWYDRNLPLDVERQKNFQRLPQCPCHWNFLWGNWIWSHYIHDYTVICYRMILGRSRSVSPHGQSHHTSDRSAATGGDGTGGTGGTGPPTVSSSPTLLMLVRPRPSTLSSGHYALTTSEKTGRPMTFAATTLRHQSTVRCTTSSDLYEHAPRGCRSASVRNLLLPYRCL</sequence>
<feature type="domain" description="CUB" evidence="8">
    <location>
        <begin position="1180"/>
        <end position="1275"/>
    </location>
</feature>
<dbReference type="InterPro" id="IPR000742">
    <property type="entry name" value="EGF"/>
</dbReference>
<dbReference type="SMART" id="SM00179">
    <property type="entry name" value="EGF_CA"/>
    <property type="match status" value="3"/>
</dbReference>
<dbReference type="PROSITE" id="PS01187">
    <property type="entry name" value="EGF_CA"/>
    <property type="match status" value="2"/>
</dbReference>
<keyword evidence="1 6" id="KW-0245">EGF-like domain</keyword>
<name>A0A2T7PR68_POMCA</name>
<keyword evidence="3" id="KW-0677">Repeat</keyword>